<proteinExistence type="predicted"/>
<protein>
    <recommendedName>
        <fullName evidence="4">Cytochrome P460 domain-containing protein</fullName>
    </recommendedName>
</protein>
<gene>
    <name evidence="2" type="ORF">CKO28_11310</name>
</gene>
<dbReference type="PANTHER" id="PTHR35038:SF8">
    <property type="entry name" value="C-TYPE POLYHEME CYTOCHROME OMCC"/>
    <property type="match status" value="1"/>
</dbReference>
<name>A0ABS1DFV1_9PROT</name>
<dbReference type="SUPFAM" id="SSF48695">
    <property type="entry name" value="Multiheme cytochromes"/>
    <property type="match status" value="1"/>
</dbReference>
<evidence type="ECO:0008006" key="4">
    <source>
        <dbReference type="Google" id="ProtNLM"/>
    </source>
</evidence>
<dbReference type="InterPro" id="IPR051829">
    <property type="entry name" value="Multiheme_Cytochr_ET"/>
</dbReference>
<accession>A0ABS1DFV1</accession>
<evidence type="ECO:0000313" key="2">
    <source>
        <dbReference type="EMBL" id="MBK1668618.1"/>
    </source>
</evidence>
<reference evidence="2 3" key="1">
    <citation type="journal article" date="2020" name="Microorganisms">
        <title>Osmotic Adaptation and Compatible Solute Biosynthesis of Phototrophic Bacteria as Revealed from Genome Analyses.</title>
        <authorList>
            <person name="Imhoff J.F."/>
            <person name="Rahn T."/>
            <person name="Kunzel S."/>
            <person name="Keller A."/>
            <person name="Neulinger S.C."/>
        </authorList>
    </citation>
    <scope>NUCLEOTIDE SEQUENCE [LARGE SCALE GENOMIC DNA]</scope>
    <source>
        <strain evidence="2 3">DSM 9895</strain>
    </source>
</reference>
<organism evidence="2 3">
    <name type="scientific">Rhodovibrio sodomensis</name>
    <dbReference type="NCBI Taxonomy" id="1088"/>
    <lineage>
        <taxon>Bacteria</taxon>
        <taxon>Pseudomonadati</taxon>
        <taxon>Pseudomonadota</taxon>
        <taxon>Alphaproteobacteria</taxon>
        <taxon>Rhodospirillales</taxon>
        <taxon>Rhodovibrionaceae</taxon>
        <taxon>Rhodovibrio</taxon>
    </lineage>
</organism>
<dbReference type="InterPro" id="IPR036280">
    <property type="entry name" value="Multihaem_cyt_sf"/>
</dbReference>
<dbReference type="Gene3D" id="3.50.70.20">
    <property type="entry name" value="Cytochrome P460"/>
    <property type="match status" value="1"/>
</dbReference>
<dbReference type="InterPro" id="IPR038142">
    <property type="entry name" value="Cytochrome_P460_sp"/>
</dbReference>
<keyword evidence="1" id="KW-0732">Signal</keyword>
<dbReference type="Gene3D" id="1.10.1130.10">
    <property type="entry name" value="Flavocytochrome C3, Chain A"/>
    <property type="match status" value="1"/>
</dbReference>
<evidence type="ECO:0000256" key="1">
    <source>
        <dbReference type="ARBA" id="ARBA00022729"/>
    </source>
</evidence>
<comment type="caution">
    <text evidence="2">The sequence shown here is derived from an EMBL/GenBank/DDBJ whole genome shotgun (WGS) entry which is preliminary data.</text>
</comment>
<keyword evidence="3" id="KW-1185">Reference proteome</keyword>
<dbReference type="Proteomes" id="UP001296873">
    <property type="component" value="Unassembled WGS sequence"/>
</dbReference>
<sequence length="965" mass="103640">MLPSDPARCQRVAPIVAQPAALPLGAYERQLGTYLRNFCHRDEAAGWVRDKTVRDTGPYVASLIDGEWDGSVRGTHAPVVIWYNAPMAAWIKANRREADAGRATDAAPVPADAILVKEMYPGPASRCAGVEPTHLFPTSGAAVMVRAAQASQDGWFWGWFGFDDASGWTPDWPADPKTNRLAYMGFGQYCVNCHASARDHFTFSAAKNMAGEPGEPLVFLSQDFALSQDLADSHHTTVVQARDDADRLDTPLDSYAPAFLDAFSGGETPAWAPDSASVDRMPSETYDNVWMGAGTPTASGQFLTSDQCLGCHDAGSTGLQFDMTAPNPHPELTGALLNLSPYGTWRGSPMGLAGRDPIFFAQMASETQRFHPDAPEGLVENTCLGCHGIQGQRQYGIDRQLAGRDCGSFSRDMVAAVPFPADNPSAPHADYGALARDGISCTSCHRMVLGDAATQANAGTPRNACVEQRQALLNPDNSGFARTFTGSFLVGPADRIFGPFQDVKSAPMQSALGIVPEHSDTVARSEVCGTCHTVHLPVLHDGRTVGRVYEQLTYPEWAFSAYRTGEGVNGEPLPAGRGARAQSCQDCHMPSENADGTASRSKIASIQEISNFPQAEFAKPAEALDLPVRAGYSRHTLVGLNVFLIEMAQQFPDVLGIRTEDPMLGKKGVPGLKLTEQRMVQQARERTATLSVERPKIDGGTLTAKVTVENLAGHKFPSGVGFRRAFITFEVLDADGRVLWASGASDRAGRIVDAAGQPVDGEVWWTDDCSARIDPLARKHQPHHQRIDRQDQAQVYQELVSTPAPAGPAQCGHAAEPAGQLTTSFLSICAEVKDNRLLPHGYLPTEQRVAIARALGAGAEMGEDAGTTAVSDPDYATPATGAGGTDSLTYAVDLAGLDGTPATVRAWLSYQATPPFYLQDRFCTAEGKDRDRLFYLTGNLDLTDSPAPDWRLQVGARVEAHVSSR</sequence>
<evidence type="ECO:0000313" key="3">
    <source>
        <dbReference type="Proteomes" id="UP001296873"/>
    </source>
</evidence>
<dbReference type="EMBL" id="NRRL01000027">
    <property type="protein sequence ID" value="MBK1668618.1"/>
    <property type="molecule type" value="Genomic_DNA"/>
</dbReference>
<dbReference type="PANTHER" id="PTHR35038">
    <property type="entry name" value="DISSIMILATORY SULFITE REDUCTASE SIRA"/>
    <property type="match status" value="1"/>
</dbReference>